<dbReference type="GO" id="GO:0005576">
    <property type="term" value="C:extracellular region"/>
    <property type="evidence" value="ECO:0007669"/>
    <property type="project" value="TreeGrafter"/>
</dbReference>
<evidence type="ECO:0000313" key="4">
    <source>
        <dbReference type="Proteomes" id="UP000821853"/>
    </source>
</evidence>
<dbReference type="Proteomes" id="UP000821853">
    <property type="component" value="Chromosome 10"/>
</dbReference>
<dbReference type="AlphaFoldDB" id="A0A9J6FMY2"/>
<evidence type="ECO:0000313" key="3">
    <source>
        <dbReference type="EMBL" id="KAH9364227.1"/>
    </source>
</evidence>
<dbReference type="GO" id="GO:0004568">
    <property type="term" value="F:chitinase activity"/>
    <property type="evidence" value="ECO:0007669"/>
    <property type="project" value="TreeGrafter"/>
</dbReference>
<dbReference type="FunFam" id="3.10.50.10:FF:000008">
    <property type="entry name" value="Chitinase 11"/>
    <property type="match status" value="1"/>
</dbReference>
<dbReference type="VEuPathDB" id="VectorBase:HLOH_044878"/>
<dbReference type="PANTHER" id="PTHR11177:SF144">
    <property type="entry name" value="CHITINASE 5"/>
    <property type="match status" value="1"/>
</dbReference>
<dbReference type="Pfam" id="PF00704">
    <property type="entry name" value="Glyco_hydro_18"/>
    <property type="match status" value="2"/>
</dbReference>
<dbReference type="Gene3D" id="3.10.50.10">
    <property type="match status" value="1"/>
</dbReference>
<dbReference type="OrthoDB" id="73875at2759"/>
<dbReference type="Gene3D" id="3.20.20.80">
    <property type="entry name" value="Glycosidases"/>
    <property type="match status" value="2"/>
</dbReference>
<accession>A0A9J6FMY2</accession>
<dbReference type="InterPro" id="IPR011583">
    <property type="entry name" value="Chitinase_II/V-like_cat"/>
</dbReference>
<dbReference type="SUPFAM" id="SSF54556">
    <property type="entry name" value="Chitinase insertion domain"/>
    <property type="match status" value="1"/>
</dbReference>
<dbReference type="InterPro" id="IPR029070">
    <property type="entry name" value="Chitinase_insertion_sf"/>
</dbReference>
<dbReference type="GO" id="GO:0005975">
    <property type="term" value="P:carbohydrate metabolic process"/>
    <property type="evidence" value="ECO:0007669"/>
    <property type="project" value="InterPro"/>
</dbReference>
<dbReference type="PROSITE" id="PS51910">
    <property type="entry name" value="GH18_2"/>
    <property type="match status" value="1"/>
</dbReference>
<dbReference type="InterPro" id="IPR001223">
    <property type="entry name" value="Glyco_hydro18_cat"/>
</dbReference>
<gene>
    <name evidence="3" type="ORF">HPB48_000548</name>
</gene>
<dbReference type="GO" id="GO:0008061">
    <property type="term" value="F:chitin binding"/>
    <property type="evidence" value="ECO:0007669"/>
    <property type="project" value="InterPro"/>
</dbReference>
<reference evidence="3 4" key="1">
    <citation type="journal article" date="2020" name="Cell">
        <title>Large-Scale Comparative Analyses of Tick Genomes Elucidate Their Genetic Diversity and Vector Capacities.</title>
        <authorList>
            <consortium name="Tick Genome and Microbiome Consortium (TIGMIC)"/>
            <person name="Jia N."/>
            <person name="Wang J."/>
            <person name="Shi W."/>
            <person name="Du L."/>
            <person name="Sun Y."/>
            <person name="Zhan W."/>
            <person name="Jiang J.F."/>
            <person name="Wang Q."/>
            <person name="Zhang B."/>
            <person name="Ji P."/>
            <person name="Bell-Sakyi L."/>
            <person name="Cui X.M."/>
            <person name="Yuan T.T."/>
            <person name="Jiang B.G."/>
            <person name="Yang W.F."/>
            <person name="Lam T.T."/>
            <person name="Chang Q.C."/>
            <person name="Ding S.J."/>
            <person name="Wang X.J."/>
            <person name="Zhu J.G."/>
            <person name="Ruan X.D."/>
            <person name="Zhao L."/>
            <person name="Wei J.T."/>
            <person name="Ye R.Z."/>
            <person name="Que T.C."/>
            <person name="Du C.H."/>
            <person name="Zhou Y.H."/>
            <person name="Cheng J.X."/>
            <person name="Dai P.F."/>
            <person name="Guo W.B."/>
            <person name="Han X.H."/>
            <person name="Huang E.J."/>
            <person name="Li L.F."/>
            <person name="Wei W."/>
            <person name="Gao Y.C."/>
            <person name="Liu J.Z."/>
            <person name="Shao H.Z."/>
            <person name="Wang X."/>
            <person name="Wang C.C."/>
            <person name="Yang T.C."/>
            <person name="Huo Q.B."/>
            <person name="Li W."/>
            <person name="Chen H.Y."/>
            <person name="Chen S.E."/>
            <person name="Zhou L.G."/>
            <person name="Ni X.B."/>
            <person name="Tian J.H."/>
            <person name="Sheng Y."/>
            <person name="Liu T."/>
            <person name="Pan Y.S."/>
            <person name="Xia L.Y."/>
            <person name="Li J."/>
            <person name="Zhao F."/>
            <person name="Cao W.C."/>
        </authorList>
    </citation>
    <scope>NUCLEOTIDE SEQUENCE [LARGE SCALE GENOMIC DNA]</scope>
    <source>
        <strain evidence="3">HaeL-2018</strain>
    </source>
</reference>
<dbReference type="EMBL" id="JABSTR010000002">
    <property type="protein sequence ID" value="KAH9364227.1"/>
    <property type="molecule type" value="Genomic_DNA"/>
</dbReference>
<comment type="caution">
    <text evidence="3">The sequence shown here is derived from an EMBL/GenBank/DDBJ whole genome shotgun (WGS) entry which is preliminary data.</text>
</comment>
<dbReference type="GO" id="GO:0006032">
    <property type="term" value="P:chitin catabolic process"/>
    <property type="evidence" value="ECO:0007669"/>
    <property type="project" value="TreeGrafter"/>
</dbReference>
<name>A0A9J6FMY2_HAELO</name>
<keyword evidence="4" id="KW-1185">Reference proteome</keyword>
<dbReference type="SMART" id="SM00636">
    <property type="entry name" value="Glyco_18"/>
    <property type="match status" value="1"/>
</dbReference>
<organism evidence="3 4">
    <name type="scientific">Haemaphysalis longicornis</name>
    <name type="common">Bush tick</name>
    <dbReference type="NCBI Taxonomy" id="44386"/>
    <lineage>
        <taxon>Eukaryota</taxon>
        <taxon>Metazoa</taxon>
        <taxon>Ecdysozoa</taxon>
        <taxon>Arthropoda</taxon>
        <taxon>Chelicerata</taxon>
        <taxon>Arachnida</taxon>
        <taxon>Acari</taxon>
        <taxon>Parasitiformes</taxon>
        <taxon>Ixodida</taxon>
        <taxon>Ixodoidea</taxon>
        <taxon>Ixodidae</taxon>
        <taxon>Haemaphysalinae</taxon>
        <taxon>Haemaphysalis</taxon>
    </lineage>
</organism>
<dbReference type="InterPro" id="IPR017853">
    <property type="entry name" value="GH"/>
</dbReference>
<proteinExistence type="predicted"/>
<dbReference type="InterPro" id="IPR050314">
    <property type="entry name" value="Glycosyl_Hydrlase_18"/>
</dbReference>
<feature type="region of interest" description="Disordered" evidence="1">
    <location>
        <begin position="74"/>
        <end position="107"/>
    </location>
</feature>
<evidence type="ECO:0000259" key="2">
    <source>
        <dbReference type="PROSITE" id="PS51910"/>
    </source>
</evidence>
<dbReference type="PANTHER" id="PTHR11177">
    <property type="entry name" value="CHITINASE"/>
    <property type="match status" value="1"/>
</dbReference>
<sequence length="476" mass="53754">MQRRLRLQVDSKSFSDELITEGRREHLAQRSVHWLRARHMDGMHVQWMYPGEGNGRPSDRENFPRLLAQLRHAFKASSSASCPPPRALRTSRGGRTDDALPHPPQTENSRWHLTLYLPHEDDRLDRGYELRSALHSVHYAVMGSFGYMEPGRAEVTSPLFNRPPNGQGRSPVNSIYELVVLLADRGAPRDKLLLAVSATGYSYALATVRYHTSRDPGLFFLLIDNKPKPHPGSAEHPSGGLRVNFQHLGIFNKRLPKCRHLGGFYFSPPPEKQPPRSASNPCPWVQHSTIATEPPRRVLVCFGASKPVLLTSFGICERLICGRESYYNRGDTEVRSPLRGGDGRGRPGPFTVTPGRMAYFEICYNVYRNSWARVFDTATSCPYAYREQEWVTYDDADSLRAKVAFLRNQTLGGAALIDVASDDYMGMCGPRNVLARTLRSALKHYVTPTKKPAGAAPEAARQVLRKHRRRRRRLFG</sequence>
<feature type="domain" description="GH18" evidence="2">
    <location>
        <begin position="1"/>
        <end position="445"/>
    </location>
</feature>
<evidence type="ECO:0000256" key="1">
    <source>
        <dbReference type="SAM" id="MobiDB-lite"/>
    </source>
</evidence>
<dbReference type="SUPFAM" id="SSF51445">
    <property type="entry name" value="(Trans)glycosidases"/>
    <property type="match status" value="1"/>
</dbReference>
<protein>
    <recommendedName>
        <fullName evidence="2">GH18 domain-containing protein</fullName>
    </recommendedName>
</protein>